<keyword evidence="1" id="KW-0175">Coiled coil</keyword>
<proteinExistence type="predicted"/>
<accession>A0A9D3W1T0</accession>
<dbReference type="GO" id="GO:0005200">
    <property type="term" value="F:structural constituent of cytoskeleton"/>
    <property type="evidence" value="ECO:0007669"/>
    <property type="project" value="TreeGrafter"/>
</dbReference>
<dbReference type="AlphaFoldDB" id="A0A9D3W1T0"/>
<keyword evidence="3" id="KW-1185">Reference proteome</keyword>
<evidence type="ECO:0000313" key="2">
    <source>
        <dbReference type="EMBL" id="KAH1107299.1"/>
    </source>
</evidence>
<evidence type="ECO:0000313" key="3">
    <source>
        <dbReference type="Proteomes" id="UP000828251"/>
    </source>
</evidence>
<dbReference type="Proteomes" id="UP000828251">
    <property type="component" value="Unassembled WGS sequence"/>
</dbReference>
<dbReference type="PANTHER" id="PTHR47357:SF1">
    <property type="entry name" value="SPINDLE POLE BODY COMPONENT 110"/>
    <property type="match status" value="1"/>
</dbReference>
<organism evidence="2 3">
    <name type="scientific">Gossypium stocksii</name>
    <dbReference type="NCBI Taxonomy" id="47602"/>
    <lineage>
        <taxon>Eukaryota</taxon>
        <taxon>Viridiplantae</taxon>
        <taxon>Streptophyta</taxon>
        <taxon>Embryophyta</taxon>
        <taxon>Tracheophyta</taxon>
        <taxon>Spermatophyta</taxon>
        <taxon>Magnoliopsida</taxon>
        <taxon>eudicotyledons</taxon>
        <taxon>Gunneridae</taxon>
        <taxon>Pentapetalae</taxon>
        <taxon>rosids</taxon>
        <taxon>malvids</taxon>
        <taxon>Malvales</taxon>
        <taxon>Malvaceae</taxon>
        <taxon>Malvoideae</taxon>
        <taxon>Gossypium</taxon>
    </lineage>
</organism>
<name>A0A9D3W1T0_9ROSI</name>
<dbReference type="EMBL" id="JAIQCV010000004">
    <property type="protein sequence ID" value="KAH1107299.1"/>
    <property type="molecule type" value="Genomic_DNA"/>
</dbReference>
<comment type="caution">
    <text evidence="2">The sequence shown here is derived from an EMBL/GenBank/DDBJ whole genome shotgun (WGS) entry which is preliminary data.</text>
</comment>
<feature type="coiled-coil region" evidence="1">
    <location>
        <begin position="30"/>
        <end position="88"/>
    </location>
</feature>
<reference evidence="2 3" key="1">
    <citation type="journal article" date="2021" name="Plant Biotechnol. J.">
        <title>Multi-omics assisted identification of the key and species-specific regulatory components of drought-tolerant mechanisms in Gossypium stocksii.</title>
        <authorList>
            <person name="Yu D."/>
            <person name="Ke L."/>
            <person name="Zhang D."/>
            <person name="Wu Y."/>
            <person name="Sun Y."/>
            <person name="Mei J."/>
            <person name="Sun J."/>
            <person name="Sun Y."/>
        </authorList>
    </citation>
    <scope>NUCLEOTIDE SEQUENCE [LARGE SCALE GENOMIC DNA]</scope>
    <source>
        <strain evidence="3">cv. E1</strain>
        <tissue evidence="2">Leaf</tissue>
    </source>
</reference>
<sequence>MKCLLHHVDPEKDEQLKGSKLDYLASLSKVREAKEIIRKLKRESERTERRKSKLVVENDVLRHKPKSAAKMEAEVNRRLEDLNRENNNLIPQKRYGC</sequence>
<dbReference type="GO" id="GO:0005856">
    <property type="term" value="C:cytoskeleton"/>
    <property type="evidence" value="ECO:0007669"/>
    <property type="project" value="TreeGrafter"/>
</dbReference>
<protein>
    <submittedName>
        <fullName evidence="2">Uncharacterized protein</fullName>
    </submittedName>
</protein>
<evidence type="ECO:0000256" key="1">
    <source>
        <dbReference type="SAM" id="Coils"/>
    </source>
</evidence>
<dbReference type="PANTHER" id="PTHR47357">
    <property type="entry name" value="COP1-INTERACTIVE PROTEIN 1"/>
    <property type="match status" value="1"/>
</dbReference>
<gene>
    <name evidence="2" type="ORF">J1N35_011067</name>
</gene>